<evidence type="ECO:0000313" key="2">
    <source>
        <dbReference type="EMBL" id="GFZ79669.1"/>
    </source>
</evidence>
<accession>A0A8J2TN23</accession>
<feature type="coiled-coil region" evidence="1">
    <location>
        <begin position="13"/>
        <end position="43"/>
    </location>
</feature>
<comment type="caution">
    <text evidence="2">The sequence shown here is derived from an EMBL/GenBank/DDBJ whole genome shotgun (WGS) entry which is preliminary data.</text>
</comment>
<dbReference type="RefSeq" id="WP_188604946.1">
    <property type="nucleotide sequence ID" value="NZ_BMIC01000001.1"/>
</dbReference>
<organism evidence="2 3">
    <name type="scientific">Aquaticitalea lipolytica</name>
    <dbReference type="NCBI Taxonomy" id="1247562"/>
    <lineage>
        <taxon>Bacteria</taxon>
        <taxon>Pseudomonadati</taxon>
        <taxon>Bacteroidota</taxon>
        <taxon>Flavobacteriia</taxon>
        <taxon>Flavobacteriales</taxon>
        <taxon>Flavobacteriaceae</taxon>
        <taxon>Aquaticitalea</taxon>
    </lineage>
</organism>
<dbReference type="Proteomes" id="UP000598120">
    <property type="component" value="Unassembled WGS sequence"/>
</dbReference>
<dbReference type="EMBL" id="BMIC01000001">
    <property type="protein sequence ID" value="GFZ79669.1"/>
    <property type="molecule type" value="Genomic_DNA"/>
</dbReference>
<evidence type="ECO:0000313" key="3">
    <source>
        <dbReference type="Proteomes" id="UP000598120"/>
    </source>
</evidence>
<keyword evidence="3" id="KW-1185">Reference proteome</keyword>
<keyword evidence="1" id="KW-0175">Coiled coil</keyword>
<proteinExistence type="predicted"/>
<dbReference type="AlphaFoldDB" id="A0A8J2TN23"/>
<reference evidence="2 3" key="1">
    <citation type="journal article" date="2014" name="Int. J. Syst. Evol. Microbiol.">
        <title>Complete genome sequence of Corynebacterium casei LMG S-19264T (=DSM 44701T), isolated from a smear-ripened cheese.</title>
        <authorList>
            <consortium name="US DOE Joint Genome Institute (JGI-PGF)"/>
            <person name="Walter F."/>
            <person name="Albersmeier A."/>
            <person name="Kalinowski J."/>
            <person name="Ruckert C."/>
        </authorList>
    </citation>
    <scope>NUCLEOTIDE SEQUENCE [LARGE SCALE GENOMIC DNA]</scope>
    <source>
        <strain evidence="2 3">CGMCC 1.15295</strain>
    </source>
</reference>
<protein>
    <submittedName>
        <fullName evidence="2">Uncharacterized protein</fullName>
    </submittedName>
</protein>
<name>A0A8J2TN23_9FLAO</name>
<evidence type="ECO:0000256" key="1">
    <source>
        <dbReference type="SAM" id="Coils"/>
    </source>
</evidence>
<gene>
    <name evidence="2" type="ORF">GCM10011531_06970</name>
</gene>
<sequence>MTQKLDDLELEYIQELAKSSQEIQDLIKEKQKAIDDLDRSKQISFKKYEPAPYPKGDIRIIKMHTKSLKTDKQIERETSEVKNDYNNKIKQALEEKAFKGDQDYIYPVIKKMNKEDTAILLERGRQAYKEKILESSLTLNLDDIDDQYQSLYLSFEENEKDIDKSPSPSDDYE</sequence>